<keyword evidence="2" id="KW-0238">DNA-binding</keyword>
<dbReference type="GO" id="GO:0003677">
    <property type="term" value="F:DNA binding"/>
    <property type="evidence" value="ECO:0007669"/>
    <property type="project" value="UniProtKB-KW"/>
</dbReference>
<dbReference type="InterPro" id="IPR001387">
    <property type="entry name" value="Cro/C1-type_HTH"/>
</dbReference>
<dbReference type="PANTHER" id="PTHR40661:SF3">
    <property type="entry name" value="FELS-1 PROPHAGE TRANSCRIPTIONAL REGULATOR"/>
    <property type="match status" value="1"/>
</dbReference>
<keyword evidence="3" id="KW-0804">Transcription</keyword>
<evidence type="ECO:0000256" key="1">
    <source>
        <dbReference type="ARBA" id="ARBA00023015"/>
    </source>
</evidence>
<evidence type="ECO:0000256" key="2">
    <source>
        <dbReference type="ARBA" id="ARBA00023125"/>
    </source>
</evidence>
<dbReference type="EMBL" id="CBTB010000202">
    <property type="protein sequence ID" value="CDH33908.1"/>
    <property type="molecule type" value="Genomic_DNA"/>
</dbReference>
<dbReference type="InterPro" id="IPR036286">
    <property type="entry name" value="LexA/Signal_pep-like_sf"/>
</dbReference>
<evidence type="ECO:0000256" key="3">
    <source>
        <dbReference type="ARBA" id="ARBA00023163"/>
    </source>
</evidence>
<reference evidence="5" key="1">
    <citation type="submission" date="2013-07" db="EMBL/GenBank/DDBJ databases">
        <title>Sub-species coevolution in mutualistic symbiosis.</title>
        <authorList>
            <person name="Murfin K."/>
            <person name="Klassen J."/>
            <person name="Lee M."/>
            <person name="Forst S."/>
            <person name="Stock P."/>
            <person name="Goodrich-Blair H."/>
        </authorList>
    </citation>
    <scope>NUCLEOTIDE SEQUENCE [LARGE SCALE GENOMIC DNA]</scope>
    <source>
        <strain evidence="5">Intermedium</strain>
    </source>
</reference>
<keyword evidence="1" id="KW-0805">Transcription regulation</keyword>
<dbReference type="PROSITE" id="PS50943">
    <property type="entry name" value="HTH_CROC1"/>
    <property type="match status" value="1"/>
</dbReference>
<accession>A0A077QL17</accession>
<dbReference type="Proteomes" id="UP000028480">
    <property type="component" value="Unassembled WGS sequence"/>
</dbReference>
<dbReference type="PANTHER" id="PTHR40661">
    <property type="match status" value="1"/>
</dbReference>
<dbReference type="Gene3D" id="1.10.260.40">
    <property type="entry name" value="lambda repressor-like DNA-binding domains"/>
    <property type="match status" value="1"/>
</dbReference>
<dbReference type="CDD" id="cd06529">
    <property type="entry name" value="S24_LexA-like"/>
    <property type="match status" value="1"/>
</dbReference>
<dbReference type="CDD" id="cd00093">
    <property type="entry name" value="HTH_XRE"/>
    <property type="match status" value="1"/>
</dbReference>
<dbReference type="Pfam" id="PF00717">
    <property type="entry name" value="Peptidase_S24"/>
    <property type="match status" value="1"/>
</dbReference>
<dbReference type="Gene3D" id="2.10.109.10">
    <property type="entry name" value="Umud Fragment, subunit A"/>
    <property type="match status" value="1"/>
</dbReference>
<protein>
    <submittedName>
        <fullName evidence="5">Helix-turn-helix/peptidase S24-like domain protein (Modular protein)</fullName>
    </submittedName>
</protein>
<dbReference type="SUPFAM" id="SSF51306">
    <property type="entry name" value="LexA/Signal peptidase"/>
    <property type="match status" value="1"/>
</dbReference>
<name>A0A077QL17_XENBV</name>
<dbReference type="InterPro" id="IPR010982">
    <property type="entry name" value="Lambda_DNA-bd_dom_sf"/>
</dbReference>
<comment type="caution">
    <text evidence="5">The sequence shown here is derived from an EMBL/GenBank/DDBJ whole genome shotgun (WGS) entry which is preliminary data.</text>
</comment>
<dbReference type="SUPFAM" id="SSF47413">
    <property type="entry name" value="lambda repressor-like DNA-binding domains"/>
    <property type="match status" value="1"/>
</dbReference>
<dbReference type="InterPro" id="IPR039418">
    <property type="entry name" value="LexA-like"/>
</dbReference>
<evidence type="ECO:0000313" key="5">
    <source>
        <dbReference type="EMBL" id="CDH33908.1"/>
    </source>
</evidence>
<dbReference type="Pfam" id="PF01381">
    <property type="entry name" value="HTH_3"/>
    <property type="match status" value="1"/>
</dbReference>
<dbReference type="HOGENOM" id="CLU_066192_1_3_6"/>
<sequence>MKFDDNFHKRISMARQSLNLTQEDLAKKVGVVRRQIAAYEGGESKPRIKVLNNLSAVLGTSVEWLTHGEGESPDLSNIKKTVTIREIPVISISNAYDYLHSGDERSNNCISGFIPAPTLADNDSFSVEVTGDSMTSFGVNFPEGTIVTFERQVRPRYGDFVLVSHQLERKVYFMQYISNTDNKYFRPLNPIYPSMLVDIETDILAVAIHYQLDLRDGDPKHLFVSPYLPVNPADEELAWGGVHIDIPQDELDSINNRLNRIESMLEQLLNKKAP</sequence>
<organism evidence="5">
    <name type="scientific">Xenorhabdus bovienii str. Intermedium</name>
    <dbReference type="NCBI Taxonomy" id="1379677"/>
    <lineage>
        <taxon>Bacteria</taxon>
        <taxon>Pseudomonadati</taxon>
        <taxon>Pseudomonadota</taxon>
        <taxon>Gammaproteobacteria</taxon>
        <taxon>Enterobacterales</taxon>
        <taxon>Morganellaceae</taxon>
        <taxon>Xenorhabdus</taxon>
    </lineage>
</organism>
<dbReference type="RefSeq" id="WP_051875443.1">
    <property type="nucleotide sequence ID" value="NZ_CAWLWA010000196.1"/>
</dbReference>
<gene>
    <name evidence="5" type="ORF">XBI1_2800034</name>
</gene>
<evidence type="ECO:0000259" key="4">
    <source>
        <dbReference type="PROSITE" id="PS50943"/>
    </source>
</evidence>
<feature type="domain" description="HTH cro/C1-type" evidence="4">
    <location>
        <begin position="11"/>
        <end position="65"/>
    </location>
</feature>
<dbReference type="AlphaFoldDB" id="A0A077QL17"/>
<dbReference type="InterPro" id="IPR015927">
    <property type="entry name" value="Peptidase_S24_S26A/B/C"/>
</dbReference>
<proteinExistence type="predicted"/>
<dbReference type="SMART" id="SM00530">
    <property type="entry name" value="HTH_XRE"/>
    <property type="match status" value="1"/>
</dbReference>